<evidence type="ECO:0000256" key="14">
    <source>
        <dbReference type="RuleBase" id="RU364088"/>
    </source>
</evidence>
<evidence type="ECO:0000313" key="18">
    <source>
        <dbReference type="Proteomes" id="UP001165395"/>
    </source>
</evidence>
<dbReference type="Pfam" id="PF21085">
    <property type="entry name" value="CusS"/>
    <property type="match status" value="1"/>
</dbReference>
<evidence type="ECO:0000256" key="4">
    <source>
        <dbReference type="ARBA" id="ARBA00022519"/>
    </source>
</evidence>
<feature type="domain" description="Histidine kinase" evidence="15">
    <location>
        <begin position="243"/>
        <end position="457"/>
    </location>
</feature>
<dbReference type="CDD" id="cd06225">
    <property type="entry name" value="HAMP"/>
    <property type="match status" value="1"/>
</dbReference>
<dbReference type="InterPro" id="IPR005467">
    <property type="entry name" value="His_kinase_dom"/>
</dbReference>
<dbReference type="EC" id="2.7.13.3" evidence="14"/>
<dbReference type="InterPro" id="IPR003660">
    <property type="entry name" value="HAMP_dom"/>
</dbReference>
<dbReference type="GO" id="GO:0004673">
    <property type="term" value="F:protein histidine kinase activity"/>
    <property type="evidence" value="ECO:0007669"/>
    <property type="project" value="UniProtKB-EC"/>
</dbReference>
<dbReference type="PRINTS" id="PR00344">
    <property type="entry name" value="BCTRLSENSOR"/>
</dbReference>
<comment type="caution">
    <text evidence="17">The sequence shown here is derived from an EMBL/GenBank/DDBJ whole genome shotgun (WGS) entry which is preliminary data.</text>
</comment>
<evidence type="ECO:0000259" key="15">
    <source>
        <dbReference type="PROSITE" id="PS50109"/>
    </source>
</evidence>
<comment type="function">
    <text evidence="14">Member of a two-component regulatory system.</text>
</comment>
<evidence type="ECO:0000256" key="13">
    <source>
        <dbReference type="ARBA" id="ARBA00023136"/>
    </source>
</evidence>
<dbReference type="EMBL" id="JAJBZT010000008">
    <property type="protein sequence ID" value="MCB6184718.1"/>
    <property type="molecule type" value="Genomic_DNA"/>
</dbReference>
<keyword evidence="7 14" id="KW-0812">Transmembrane</keyword>
<dbReference type="InterPro" id="IPR048590">
    <property type="entry name" value="CusS-like_sensor"/>
</dbReference>
<evidence type="ECO:0000256" key="2">
    <source>
        <dbReference type="ARBA" id="ARBA00004429"/>
    </source>
</evidence>
<accession>A0ABS8D923</accession>
<name>A0ABS8D923_9NEIS</name>
<evidence type="ECO:0000256" key="11">
    <source>
        <dbReference type="ARBA" id="ARBA00022989"/>
    </source>
</evidence>
<sequence>MIKRFSLTVRLAFLYVTTSILLLVGLGLLVSQMVETHFDEQDAYDLQDKLQLIQNVVGTSDSVPFLIGRLDDVVHNHRNLYVKLERNSQLIYGSTDSAITKFPLMNEFTPNQMLKWRKEGYTYHGICQNGLLADTAKSKIDICVAIDTEHHQHFIHTVGQSLAVYILIASLLAGVIGIGVAHKGLAPLRTMKQQAQSIRSLKLDAQMPVDSVPVEMADLASSLNAMLARLQSDYRKISEFSSDIAHELRTPITNLLTETQVAISQPRSAEAYREILASNAEEFQRLGRMISDMLFLAKAEHGLVLPSVETIQVADEITALFEFYEALAEERQVHLVQIGDATLSGDRLMLRRAFSNILSNALKYAEAKSDIRVEVFTSGAYVHVQMTNSGATISEASIPRLFDRFYRADTSRTNLSADGVGLGLAITKSIVEMHHGEICVTSAANQTQFTLRFPCQPVVS</sequence>
<evidence type="ECO:0000256" key="7">
    <source>
        <dbReference type="ARBA" id="ARBA00022692"/>
    </source>
</evidence>
<evidence type="ECO:0000256" key="8">
    <source>
        <dbReference type="ARBA" id="ARBA00022741"/>
    </source>
</evidence>
<dbReference type="SMART" id="SM00388">
    <property type="entry name" value="HisKA"/>
    <property type="match status" value="1"/>
</dbReference>
<reference evidence="17" key="1">
    <citation type="submission" date="2021-10" db="EMBL/GenBank/DDBJ databases">
        <title>The complete genome sequence of Leeia sp. TBRC 13508.</title>
        <authorList>
            <person name="Charoenyingcharoen P."/>
            <person name="Yukphan P."/>
        </authorList>
    </citation>
    <scope>NUCLEOTIDE SEQUENCE</scope>
    <source>
        <strain evidence="17">TBRC 13508</strain>
    </source>
</reference>
<dbReference type="InterPro" id="IPR003594">
    <property type="entry name" value="HATPase_dom"/>
</dbReference>
<evidence type="ECO:0000256" key="5">
    <source>
        <dbReference type="ARBA" id="ARBA00022553"/>
    </source>
</evidence>
<dbReference type="InterPro" id="IPR004358">
    <property type="entry name" value="Sig_transdc_His_kin-like_C"/>
</dbReference>
<feature type="domain" description="HAMP" evidence="16">
    <location>
        <begin position="182"/>
        <end position="235"/>
    </location>
</feature>
<dbReference type="Gene3D" id="6.10.340.10">
    <property type="match status" value="1"/>
</dbReference>
<keyword evidence="5" id="KW-0597">Phosphoprotein</keyword>
<dbReference type="Pfam" id="PF00672">
    <property type="entry name" value="HAMP"/>
    <property type="match status" value="1"/>
</dbReference>
<keyword evidence="6 14" id="KW-0808">Transferase</keyword>
<gene>
    <name evidence="17" type="ORF">LIN78_14310</name>
</gene>
<feature type="transmembrane region" description="Helical" evidence="14">
    <location>
        <begin position="162"/>
        <end position="182"/>
    </location>
</feature>
<dbReference type="InterPro" id="IPR036890">
    <property type="entry name" value="HATPase_C_sf"/>
</dbReference>
<evidence type="ECO:0000256" key="1">
    <source>
        <dbReference type="ARBA" id="ARBA00000085"/>
    </source>
</evidence>
<dbReference type="Gene3D" id="1.10.287.130">
    <property type="match status" value="1"/>
</dbReference>
<dbReference type="InterPro" id="IPR003661">
    <property type="entry name" value="HisK_dim/P_dom"/>
</dbReference>
<proteinExistence type="predicted"/>
<dbReference type="InterPro" id="IPR036097">
    <property type="entry name" value="HisK_dim/P_sf"/>
</dbReference>
<evidence type="ECO:0000256" key="9">
    <source>
        <dbReference type="ARBA" id="ARBA00022777"/>
    </source>
</evidence>
<dbReference type="PANTHER" id="PTHR45436">
    <property type="entry name" value="SENSOR HISTIDINE KINASE YKOH"/>
    <property type="match status" value="1"/>
</dbReference>
<dbReference type="PROSITE" id="PS50109">
    <property type="entry name" value="HIS_KIN"/>
    <property type="match status" value="1"/>
</dbReference>
<evidence type="ECO:0000256" key="10">
    <source>
        <dbReference type="ARBA" id="ARBA00022840"/>
    </source>
</evidence>
<comment type="catalytic activity">
    <reaction evidence="1 14">
        <text>ATP + protein L-histidine = ADP + protein N-phospho-L-histidine.</text>
        <dbReference type="EC" id="2.7.13.3"/>
    </reaction>
</comment>
<protein>
    <recommendedName>
        <fullName evidence="14">Sensor protein</fullName>
        <ecNumber evidence="14">2.7.13.3</ecNumber>
    </recommendedName>
</protein>
<keyword evidence="9 14" id="KW-0418">Kinase</keyword>
<keyword evidence="3 14" id="KW-1003">Cell membrane</keyword>
<dbReference type="Pfam" id="PF02518">
    <property type="entry name" value="HATPase_c"/>
    <property type="match status" value="1"/>
</dbReference>
<keyword evidence="4 14" id="KW-0997">Cell inner membrane</keyword>
<dbReference type="SUPFAM" id="SSF47384">
    <property type="entry name" value="Homodimeric domain of signal transducing histidine kinase"/>
    <property type="match status" value="1"/>
</dbReference>
<dbReference type="SMART" id="SM00387">
    <property type="entry name" value="HATPase_c"/>
    <property type="match status" value="1"/>
</dbReference>
<evidence type="ECO:0000256" key="12">
    <source>
        <dbReference type="ARBA" id="ARBA00023012"/>
    </source>
</evidence>
<dbReference type="NCBIfam" id="TIGR01386">
    <property type="entry name" value="cztS_silS_copS"/>
    <property type="match status" value="1"/>
</dbReference>
<dbReference type="SMART" id="SM00304">
    <property type="entry name" value="HAMP"/>
    <property type="match status" value="1"/>
</dbReference>
<dbReference type="SUPFAM" id="SSF55874">
    <property type="entry name" value="ATPase domain of HSP90 chaperone/DNA topoisomerase II/histidine kinase"/>
    <property type="match status" value="1"/>
</dbReference>
<evidence type="ECO:0000256" key="3">
    <source>
        <dbReference type="ARBA" id="ARBA00022475"/>
    </source>
</evidence>
<evidence type="ECO:0000313" key="17">
    <source>
        <dbReference type="EMBL" id="MCB6184718.1"/>
    </source>
</evidence>
<comment type="subcellular location">
    <subcellularLocation>
        <location evidence="2">Cell inner membrane</location>
        <topology evidence="2">Multi-pass membrane protein</topology>
    </subcellularLocation>
</comment>
<dbReference type="CDD" id="cd00082">
    <property type="entry name" value="HisKA"/>
    <property type="match status" value="1"/>
</dbReference>
<evidence type="ECO:0000259" key="16">
    <source>
        <dbReference type="PROSITE" id="PS50885"/>
    </source>
</evidence>
<keyword evidence="8 14" id="KW-0547">Nucleotide-binding</keyword>
<dbReference type="PROSITE" id="PS50885">
    <property type="entry name" value="HAMP"/>
    <property type="match status" value="1"/>
</dbReference>
<keyword evidence="10 14" id="KW-0067">ATP-binding</keyword>
<evidence type="ECO:0000256" key="6">
    <source>
        <dbReference type="ARBA" id="ARBA00022679"/>
    </source>
</evidence>
<dbReference type="RefSeq" id="WP_227181529.1">
    <property type="nucleotide sequence ID" value="NZ_JAJBZT010000008.1"/>
</dbReference>
<feature type="transmembrane region" description="Helical" evidence="14">
    <location>
        <begin position="12"/>
        <end position="34"/>
    </location>
</feature>
<organism evidence="17 18">
    <name type="scientific">Leeia speluncae</name>
    <dbReference type="NCBI Taxonomy" id="2884804"/>
    <lineage>
        <taxon>Bacteria</taxon>
        <taxon>Pseudomonadati</taxon>
        <taxon>Pseudomonadota</taxon>
        <taxon>Betaproteobacteria</taxon>
        <taxon>Neisseriales</taxon>
        <taxon>Leeiaceae</taxon>
        <taxon>Leeia</taxon>
    </lineage>
</organism>
<dbReference type="InterPro" id="IPR050428">
    <property type="entry name" value="TCS_sensor_his_kinase"/>
</dbReference>
<dbReference type="Gene3D" id="3.30.565.10">
    <property type="entry name" value="Histidine kinase-like ATPase, C-terminal domain"/>
    <property type="match status" value="1"/>
</dbReference>
<dbReference type="Pfam" id="PF00512">
    <property type="entry name" value="HisKA"/>
    <property type="match status" value="1"/>
</dbReference>
<keyword evidence="11 14" id="KW-1133">Transmembrane helix</keyword>
<dbReference type="Proteomes" id="UP001165395">
    <property type="component" value="Unassembled WGS sequence"/>
</dbReference>
<dbReference type="InterPro" id="IPR006290">
    <property type="entry name" value="CztS_silS_copS"/>
</dbReference>
<keyword evidence="13 14" id="KW-0472">Membrane</keyword>
<dbReference type="PANTHER" id="PTHR45436:SF15">
    <property type="entry name" value="SENSOR HISTIDINE KINASE CUSS"/>
    <property type="match status" value="1"/>
</dbReference>
<keyword evidence="18" id="KW-1185">Reference proteome</keyword>
<keyword evidence="12 14" id="KW-0902">Two-component regulatory system</keyword>